<dbReference type="Gene3D" id="1.10.510.10">
    <property type="entry name" value="Transferase(Phosphotransferase) domain 1"/>
    <property type="match status" value="1"/>
</dbReference>
<evidence type="ECO:0000259" key="13">
    <source>
        <dbReference type="PROSITE" id="PS50011"/>
    </source>
</evidence>
<evidence type="ECO:0000256" key="1">
    <source>
        <dbReference type="ARBA" id="ARBA00004479"/>
    </source>
</evidence>
<keyword evidence="8" id="KW-0067">ATP-binding</keyword>
<dbReference type="GeneID" id="116199355"/>
<evidence type="ECO:0000256" key="7">
    <source>
        <dbReference type="ARBA" id="ARBA00022741"/>
    </source>
</evidence>
<gene>
    <name evidence="15" type="primary">LOC116199355</name>
</gene>
<dbReference type="InterPro" id="IPR051824">
    <property type="entry name" value="LRR_Rcpt-Like_S/T_Kinase"/>
</dbReference>
<dbReference type="GO" id="GO:0005524">
    <property type="term" value="F:ATP binding"/>
    <property type="evidence" value="ECO:0007669"/>
    <property type="project" value="UniProtKB-KW"/>
</dbReference>
<keyword evidence="11" id="KW-0675">Receptor</keyword>
<keyword evidence="2" id="KW-0433">Leucine-rich repeat</keyword>
<feature type="domain" description="Protein kinase" evidence="13">
    <location>
        <begin position="1"/>
        <end position="250"/>
    </location>
</feature>
<dbReference type="Proteomes" id="UP000515151">
    <property type="component" value="Chromosome 3"/>
</dbReference>
<evidence type="ECO:0000256" key="2">
    <source>
        <dbReference type="ARBA" id="ARBA00022614"/>
    </source>
</evidence>
<dbReference type="OrthoDB" id="4062651at2759"/>
<evidence type="ECO:0000256" key="6">
    <source>
        <dbReference type="ARBA" id="ARBA00022737"/>
    </source>
</evidence>
<keyword evidence="14" id="KW-1185">Reference proteome</keyword>
<keyword evidence="10" id="KW-0472">Membrane</keyword>
<dbReference type="InterPro" id="IPR000719">
    <property type="entry name" value="Prot_kinase_dom"/>
</dbReference>
<name>A0A6P8D1Y7_PUNGR</name>
<reference evidence="15" key="2">
    <citation type="submission" date="2025-08" db="UniProtKB">
        <authorList>
            <consortium name="RefSeq"/>
        </authorList>
    </citation>
    <scope>IDENTIFICATION</scope>
    <source>
        <tissue evidence="15">Leaf</tissue>
    </source>
</reference>
<evidence type="ECO:0000256" key="3">
    <source>
        <dbReference type="ARBA" id="ARBA00022679"/>
    </source>
</evidence>
<evidence type="ECO:0000256" key="12">
    <source>
        <dbReference type="ARBA" id="ARBA00023180"/>
    </source>
</evidence>
<evidence type="ECO:0000256" key="5">
    <source>
        <dbReference type="ARBA" id="ARBA00022729"/>
    </source>
</evidence>
<reference evidence="14" key="1">
    <citation type="journal article" date="2020" name="Plant Biotechnol. J.">
        <title>The pomegranate (Punica granatum L.) draft genome dissects genetic divergence between soft- and hard-seeded cultivars.</title>
        <authorList>
            <person name="Luo X."/>
            <person name="Li H."/>
            <person name="Wu Z."/>
            <person name="Yao W."/>
            <person name="Zhao P."/>
            <person name="Cao D."/>
            <person name="Yu H."/>
            <person name="Li K."/>
            <person name="Poudel K."/>
            <person name="Zhao D."/>
            <person name="Zhang F."/>
            <person name="Xia X."/>
            <person name="Chen L."/>
            <person name="Wang Q."/>
            <person name="Jing D."/>
            <person name="Cao S."/>
        </authorList>
    </citation>
    <scope>NUCLEOTIDE SEQUENCE [LARGE SCALE GENOMIC DNA]</scope>
    <source>
        <strain evidence="14">cv. Tunisia</strain>
    </source>
</reference>
<keyword evidence="3" id="KW-0808">Transferase</keyword>
<protein>
    <submittedName>
        <fullName evidence="15">Leucine-rich repeat receptor-like tyrosine-protein kinase PXC3</fullName>
    </submittedName>
</protein>
<accession>A0A6P8D1Y7</accession>
<keyword evidence="7" id="KW-0547">Nucleotide-binding</keyword>
<dbReference type="AlphaFoldDB" id="A0A6P8D1Y7"/>
<dbReference type="PANTHER" id="PTHR48006">
    <property type="entry name" value="LEUCINE-RICH REPEAT-CONTAINING PROTEIN DDB_G0281931-RELATED"/>
    <property type="match status" value="1"/>
</dbReference>
<dbReference type="GO" id="GO:0004672">
    <property type="term" value="F:protein kinase activity"/>
    <property type="evidence" value="ECO:0007669"/>
    <property type="project" value="InterPro"/>
</dbReference>
<dbReference type="FunFam" id="1.10.510.10:FF:000388">
    <property type="entry name" value="Leucine-rich repeat receptor-like tyrosine-protein kinase PXC3"/>
    <property type="match status" value="1"/>
</dbReference>
<keyword evidence="9" id="KW-1133">Transmembrane helix</keyword>
<evidence type="ECO:0000256" key="8">
    <source>
        <dbReference type="ARBA" id="ARBA00022840"/>
    </source>
</evidence>
<dbReference type="PANTHER" id="PTHR48006:SF92">
    <property type="entry name" value="LRR RECEPTOR-LIKE SERINE_THREONINE-PROTEIN KINASE GSO1"/>
    <property type="match status" value="1"/>
</dbReference>
<keyword evidence="6" id="KW-0677">Repeat</keyword>
<sequence>MMQYLLTYAEAEQQNYVDQQPRKIQSAAIIADYSKIYDNHYLKLDHWRAAILFLMHEANGFQNVIPSYREHQENLIAIAYILAVSVAQGLAFLHDCSSGPIFLLDHSSKSILLKSMKEPKVGDIELCKVIDLSKSTGSLSTVAGSVGYIPPEYAYTLRMTTTGNVYSFRVVLVELLTGKPAVSEGTELAKWVLAKSSQWDRILDISVSRTSSAVRSQTLDVLKIALNCVSPSLEARPKMKSVLRMLLNAR</sequence>
<dbReference type="Pfam" id="PF00069">
    <property type="entry name" value="Pkinase"/>
    <property type="match status" value="1"/>
</dbReference>
<dbReference type="InterPro" id="IPR011009">
    <property type="entry name" value="Kinase-like_dom_sf"/>
</dbReference>
<proteinExistence type="predicted"/>
<evidence type="ECO:0000256" key="11">
    <source>
        <dbReference type="ARBA" id="ARBA00023170"/>
    </source>
</evidence>
<organism evidence="14 15">
    <name type="scientific">Punica granatum</name>
    <name type="common">Pomegranate</name>
    <dbReference type="NCBI Taxonomy" id="22663"/>
    <lineage>
        <taxon>Eukaryota</taxon>
        <taxon>Viridiplantae</taxon>
        <taxon>Streptophyta</taxon>
        <taxon>Embryophyta</taxon>
        <taxon>Tracheophyta</taxon>
        <taxon>Spermatophyta</taxon>
        <taxon>Magnoliopsida</taxon>
        <taxon>eudicotyledons</taxon>
        <taxon>Gunneridae</taxon>
        <taxon>Pentapetalae</taxon>
        <taxon>rosids</taxon>
        <taxon>malvids</taxon>
        <taxon>Myrtales</taxon>
        <taxon>Lythraceae</taxon>
        <taxon>Punica</taxon>
    </lineage>
</organism>
<evidence type="ECO:0000313" key="15">
    <source>
        <dbReference type="RefSeq" id="XP_031385538.1"/>
    </source>
</evidence>
<evidence type="ECO:0000313" key="14">
    <source>
        <dbReference type="Proteomes" id="UP000515151"/>
    </source>
</evidence>
<keyword evidence="5" id="KW-0732">Signal</keyword>
<evidence type="ECO:0000256" key="4">
    <source>
        <dbReference type="ARBA" id="ARBA00022692"/>
    </source>
</evidence>
<dbReference type="SUPFAM" id="SSF56112">
    <property type="entry name" value="Protein kinase-like (PK-like)"/>
    <property type="match status" value="1"/>
</dbReference>
<dbReference type="RefSeq" id="XP_031385538.1">
    <property type="nucleotide sequence ID" value="XM_031529678.1"/>
</dbReference>
<dbReference type="PROSITE" id="PS50011">
    <property type="entry name" value="PROTEIN_KINASE_DOM"/>
    <property type="match status" value="1"/>
</dbReference>
<evidence type="ECO:0000256" key="9">
    <source>
        <dbReference type="ARBA" id="ARBA00022989"/>
    </source>
</evidence>
<evidence type="ECO:0000256" key="10">
    <source>
        <dbReference type="ARBA" id="ARBA00023136"/>
    </source>
</evidence>
<keyword evidence="4" id="KW-0812">Transmembrane</keyword>
<comment type="subcellular location">
    <subcellularLocation>
        <location evidence="1">Membrane</location>
        <topology evidence="1">Single-pass type I membrane protein</topology>
    </subcellularLocation>
</comment>
<keyword evidence="12" id="KW-0325">Glycoprotein</keyword>
<dbReference type="GO" id="GO:0016020">
    <property type="term" value="C:membrane"/>
    <property type="evidence" value="ECO:0007669"/>
    <property type="project" value="UniProtKB-SubCell"/>
</dbReference>